<dbReference type="InterPro" id="IPR004330">
    <property type="entry name" value="FAR1_DNA_bnd_dom"/>
</dbReference>
<feature type="region of interest" description="Disordered" evidence="2">
    <location>
        <begin position="686"/>
        <end position="722"/>
    </location>
</feature>
<keyword evidence="1" id="KW-0479">Metal-binding</keyword>
<dbReference type="Proteomes" id="UP000015105">
    <property type="component" value="Chromosome 2D"/>
</dbReference>
<dbReference type="PANTHER" id="PTHR47718">
    <property type="entry name" value="OS01G0519700 PROTEIN"/>
    <property type="match status" value="1"/>
</dbReference>
<dbReference type="PROSITE" id="PS50966">
    <property type="entry name" value="ZF_SWIM"/>
    <property type="match status" value="1"/>
</dbReference>
<dbReference type="InterPro" id="IPR018289">
    <property type="entry name" value="MULE_transposase_dom"/>
</dbReference>
<dbReference type="InterPro" id="IPR007527">
    <property type="entry name" value="Znf_SWIM"/>
</dbReference>
<protein>
    <recommendedName>
        <fullName evidence="3">SWIM-type domain-containing protein</fullName>
    </recommendedName>
</protein>
<organism evidence="4 5">
    <name type="scientific">Aegilops tauschii subsp. strangulata</name>
    <name type="common">Goatgrass</name>
    <dbReference type="NCBI Taxonomy" id="200361"/>
    <lineage>
        <taxon>Eukaryota</taxon>
        <taxon>Viridiplantae</taxon>
        <taxon>Streptophyta</taxon>
        <taxon>Embryophyta</taxon>
        <taxon>Tracheophyta</taxon>
        <taxon>Spermatophyta</taxon>
        <taxon>Magnoliopsida</taxon>
        <taxon>Liliopsida</taxon>
        <taxon>Poales</taxon>
        <taxon>Poaceae</taxon>
        <taxon>BOP clade</taxon>
        <taxon>Pooideae</taxon>
        <taxon>Triticodae</taxon>
        <taxon>Triticeae</taxon>
        <taxon>Triticinae</taxon>
        <taxon>Aegilops</taxon>
    </lineage>
</organism>
<sequence length="722" mass="83963">MDGHSVSLEEIEEYHIMVSQMFASENQGYEHYNRYARAKGFSVRLDDKEYVKGTREVKARRFCCSKEGHRLEKYFQATDQKREPRALTRCGCKAMLEIQHDAGRGRWFVKKFVDVHNHPLADPDQSAFLRSHRRMNDAHKADAVEYGLGGLRTFQIMNVAEKQHGGYPHVGYISRDLYNFFARYKKKRILGRDADFVLNHMRVQEERDAEFFFKYTTDDEGHLRNLFWADSQSQIDYEAFGDVVVFDSTYRVNRYNLPSVAFVGLNHHRSTIVFGIGVVSDETHKSYECLLQTFVEAMGHKEPISVITDGDSAMRKAIRKILPRTDHRLCSWHIEQNMIRHLRNPMLDDFRKLIYCRMGVYQFEKSWAEFKVNYEIKEENEWMSRMYKLRKKWAAAYTKGRYFLGMQSNQRSESLNSRLHNHLDRKMSLVDVVEHTEHCISRMRRNEAELDAICSQSVPFTRIDACLLEINAARIYTPKIFKMVRDCIRRSCAWVIQEQTTVNDLVRYEVVLKDGAEGGSRRLFSVECSFDGSLMNGAFCPCRKMECEAIPCAHIFAVLVFVRAATIPPCCVSKRWTMEAKAAFVSVRNANTHVWSEEMSRYRELRNIASIALFKVSKSGERSQEVKDYLQSIIDGPIENDDNTEETTFGPIPSHYTAASHASADRVLDPKIVDTKGAPCKKRMKPFHETLRETNGRKKRTRRCGQCKSSEHDRRRCPDLGK</sequence>
<reference evidence="4" key="4">
    <citation type="submission" date="2019-03" db="UniProtKB">
        <authorList>
            <consortium name="EnsemblPlants"/>
        </authorList>
    </citation>
    <scope>IDENTIFICATION</scope>
</reference>
<feature type="compositionally biased region" description="Basic and acidic residues" evidence="2">
    <location>
        <begin position="686"/>
        <end position="696"/>
    </location>
</feature>
<reference evidence="4" key="3">
    <citation type="journal article" date="2017" name="Nature">
        <title>Genome sequence of the progenitor of the wheat D genome Aegilops tauschii.</title>
        <authorList>
            <person name="Luo M.C."/>
            <person name="Gu Y.Q."/>
            <person name="Puiu D."/>
            <person name="Wang H."/>
            <person name="Twardziok S.O."/>
            <person name="Deal K.R."/>
            <person name="Huo N."/>
            <person name="Zhu T."/>
            <person name="Wang L."/>
            <person name="Wang Y."/>
            <person name="McGuire P.E."/>
            <person name="Liu S."/>
            <person name="Long H."/>
            <person name="Ramasamy R.K."/>
            <person name="Rodriguez J.C."/>
            <person name="Van S.L."/>
            <person name="Yuan L."/>
            <person name="Wang Z."/>
            <person name="Xia Z."/>
            <person name="Xiao L."/>
            <person name="Anderson O.D."/>
            <person name="Ouyang S."/>
            <person name="Liang Y."/>
            <person name="Zimin A.V."/>
            <person name="Pertea G."/>
            <person name="Qi P."/>
            <person name="Bennetzen J.L."/>
            <person name="Dai X."/>
            <person name="Dawson M.W."/>
            <person name="Muller H.G."/>
            <person name="Kugler K."/>
            <person name="Rivarola-Duarte L."/>
            <person name="Spannagl M."/>
            <person name="Mayer K.F.X."/>
            <person name="Lu F.H."/>
            <person name="Bevan M.W."/>
            <person name="Leroy P."/>
            <person name="Li P."/>
            <person name="You F.M."/>
            <person name="Sun Q."/>
            <person name="Liu Z."/>
            <person name="Lyons E."/>
            <person name="Wicker T."/>
            <person name="Salzberg S.L."/>
            <person name="Devos K.M."/>
            <person name="Dvorak J."/>
        </authorList>
    </citation>
    <scope>NUCLEOTIDE SEQUENCE [LARGE SCALE GENOMIC DNA]</scope>
    <source>
        <strain evidence="4">cv. AL8/78</strain>
    </source>
</reference>
<dbReference type="Gramene" id="AET2Gv21165200.2">
    <property type="protein sequence ID" value="AET2Gv21165200.2"/>
    <property type="gene ID" value="AET2Gv21165200"/>
</dbReference>
<evidence type="ECO:0000313" key="4">
    <source>
        <dbReference type="EnsemblPlants" id="AET2Gv21165200.2"/>
    </source>
</evidence>
<dbReference type="OMA" id="HHRSTIV"/>
<proteinExistence type="predicted"/>
<dbReference type="RefSeq" id="XP_020167965.1">
    <property type="nucleotide sequence ID" value="XM_020312376.4"/>
</dbReference>
<accession>A0A453DAE7</accession>
<evidence type="ECO:0000259" key="3">
    <source>
        <dbReference type="PROSITE" id="PS50966"/>
    </source>
</evidence>
<evidence type="ECO:0000313" key="5">
    <source>
        <dbReference type="Proteomes" id="UP000015105"/>
    </source>
</evidence>
<dbReference type="EnsemblPlants" id="AET2Gv21165200.2">
    <property type="protein sequence ID" value="AET2Gv21165200.2"/>
    <property type="gene ID" value="AET2Gv21165200"/>
</dbReference>
<dbReference type="GO" id="GO:0008270">
    <property type="term" value="F:zinc ion binding"/>
    <property type="evidence" value="ECO:0007669"/>
    <property type="project" value="UniProtKB-KW"/>
</dbReference>
<reference evidence="5" key="1">
    <citation type="journal article" date="2014" name="Science">
        <title>Ancient hybridizations among the ancestral genomes of bread wheat.</title>
        <authorList>
            <consortium name="International Wheat Genome Sequencing Consortium,"/>
            <person name="Marcussen T."/>
            <person name="Sandve S.R."/>
            <person name="Heier L."/>
            <person name="Spannagl M."/>
            <person name="Pfeifer M."/>
            <person name="Jakobsen K.S."/>
            <person name="Wulff B.B."/>
            <person name="Steuernagel B."/>
            <person name="Mayer K.F."/>
            <person name="Olsen O.A."/>
        </authorList>
    </citation>
    <scope>NUCLEOTIDE SEQUENCE [LARGE SCALE GENOMIC DNA]</scope>
    <source>
        <strain evidence="5">cv. AL8/78</strain>
    </source>
</reference>
<dbReference type="AlphaFoldDB" id="A0A453DAE7"/>
<evidence type="ECO:0000256" key="1">
    <source>
        <dbReference type="PROSITE-ProRule" id="PRU00325"/>
    </source>
</evidence>
<dbReference type="Pfam" id="PF03101">
    <property type="entry name" value="FAR1"/>
    <property type="match status" value="1"/>
</dbReference>
<reference evidence="5" key="2">
    <citation type="journal article" date="2017" name="Nat. Plants">
        <title>The Aegilops tauschii genome reveals multiple impacts of transposons.</title>
        <authorList>
            <person name="Zhao G."/>
            <person name="Zou C."/>
            <person name="Li K."/>
            <person name="Wang K."/>
            <person name="Li T."/>
            <person name="Gao L."/>
            <person name="Zhang X."/>
            <person name="Wang H."/>
            <person name="Yang Z."/>
            <person name="Liu X."/>
            <person name="Jiang W."/>
            <person name="Mao L."/>
            <person name="Kong X."/>
            <person name="Jiao Y."/>
            <person name="Jia J."/>
        </authorList>
    </citation>
    <scope>NUCLEOTIDE SEQUENCE [LARGE SCALE GENOMIC DNA]</scope>
    <source>
        <strain evidence="5">cv. AL8/78</strain>
    </source>
</reference>
<name>A0A453DAE7_AEGTS</name>
<keyword evidence="1" id="KW-0863">Zinc-finger</keyword>
<dbReference type="PANTHER" id="PTHR47718:SF14">
    <property type="entry name" value="SWIM-TYPE DOMAIN-CONTAINING PROTEIN"/>
    <property type="match status" value="1"/>
</dbReference>
<dbReference type="STRING" id="200361.A0A453DAE7"/>
<dbReference type="KEGG" id="ats:109753480"/>
<keyword evidence="1" id="KW-0862">Zinc</keyword>
<reference evidence="4" key="5">
    <citation type="journal article" date="2021" name="G3 (Bethesda)">
        <title>Aegilops tauschii genome assembly Aet v5.0 features greater sequence contiguity and improved annotation.</title>
        <authorList>
            <person name="Wang L."/>
            <person name="Zhu T."/>
            <person name="Rodriguez J.C."/>
            <person name="Deal K.R."/>
            <person name="Dubcovsky J."/>
            <person name="McGuire P.E."/>
            <person name="Lux T."/>
            <person name="Spannagl M."/>
            <person name="Mayer K.F.X."/>
            <person name="Baldrich P."/>
            <person name="Meyers B.C."/>
            <person name="Huo N."/>
            <person name="Gu Y.Q."/>
            <person name="Zhou H."/>
            <person name="Devos K.M."/>
            <person name="Bennetzen J.L."/>
            <person name="Unver T."/>
            <person name="Budak H."/>
            <person name="Gulick P.J."/>
            <person name="Galiba G."/>
            <person name="Kalapos B."/>
            <person name="Nelson D.R."/>
            <person name="Li P."/>
            <person name="You F.M."/>
            <person name="Luo M.C."/>
            <person name="Dvorak J."/>
        </authorList>
    </citation>
    <scope>NUCLEOTIDE SEQUENCE [LARGE SCALE GENOMIC DNA]</scope>
    <source>
        <strain evidence="4">cv. AL8/78</strain>
    </source>
</reference>
<dbReference type="GeneID" id="109753480"/>
<dbReference type="Pfam" id="PF10551">
    <property type="entry name" value="MULE"/>
    <property type="match status" value="1"/>
</dbReference>
<feature type="domain" description="SWIM-type" evidence="3">
    <location>
        <begin position="524"/>
        <end position="563"/>
    </location>
</feature>
<keyword evidence="5" id="KW-1185">Reference proteome</keyword>
<evidence type="ECO:0000256" key="2">
    <source>
        <dbReference type="SAM" id="MobiDB-lite"/>
    </source>
</evidence>
<dbReference type="OrthoDB" id="650089at2759"/>
<feature type="compositionally biased region" description="Basic and acidic residues" evidence="2">
    <location>
        <begin position="709"/>
        <end position="722"/>
    </location>
</feature>